<sequence>MGSYFFFFPMILLLAATCYGHGQGFYNSRATYYGSHEGGGTASGACGFGEFGKTVNNGEVTAVSKLYHSGSGCGACFQVKCKIPSHCSEEGVKVVVTDYGEGDRTDFIMSKRGFEKLAHPDMAAQLFAYGVVDIEYKRVPCDYGRDLELSIHESSNYPDYLAMVPLFSEGISDITGIDIGPEGCEEWMPMRRVYGAVFDISNPPVGSFRARVHYASQEQVNIEQLTFDIPRDWKIGVAYDTTSQNN</sequence>
<accession>A0AAD1YY48</accession>
<dbReference type="InterPro" id="IPR036749">
    <property type="entry name" value="Expansin_CBD_sf"/>
</dbReference>
<dbReference type="EMBL" id="OU503039">
    <property type="protein sequence ID" value="CAI9759479.1"/>
    <property type="molecule type" value="Genomic_DNA"/>
</dbReference>
<dbReference type="SUPFAM" id="SSF49590">
    <property type="entry name" value="PHL pollen allergen"/>
    <property type="match status" value="1"/>
</dbReference>
<dbReference type="InterPro" id="IPR007117">
    <property type="entry name" value="Expansin_CBD"/>
</dbReference>
<dbReference type="AlphaFoldDB" id="A0AAD1YY48"/>
<feature type="domain" description="Expansin-like CBD" evidence="4">
    <location>
        <begin position="159"/>
        <end position="241"/>
    </location>
</feature>
<keyword evidence="6" id="KW-1185">Reference proteome</keyword>
<evidence type="ECO:0000256" key="1">
    <source>
        <dbReference type="RuleBase" id="RU003460"/>
    </source>
</evidence>
<gene>
    <name evidence="5" type="ORF">FPE_LOCUS6909</name>
</gene>
<evidence type="ECO:0000256" key="2">
    <source>
        <dbReference type="SAM" id="SignalP"/>
    </source>
</evidence>
<dbReference type="GO" id="GO:0005576">
    <property type="term" value="C:extracellular region"/>
    <property type="evidence" value="ECO:0007669"/>
    <property type="project" value="InterPro"/>
</dbReference>
<proteinExistence type="inferred from homology"/>
<evidence type="ECO:0008006" key="7">
    <source>
        <dbReference type="Google" id="ProtNLM"/>
    </source>
</evidence>
<dbReference type="InterPro" id="IPR036908">
    <property type="entry name" value="RlpA-like_sf"/>
</dbReference>
<dbReference type="Gene3D" id="2.40.40.10">
    <property type="entry name" value="RlpA-like domain"/>
    <property type="match status" value="1"/>
</dbReference>
<dbReference type="SUPFAM" id="SSF50685">
    <property type="entry name" value="Barwin-like endoglucanases"/>
    <property type="match status" value="1"/>
</dbReference>
<dbReference type="PRINTS" id="PR01225">
    <property type="entry name" value="EXPANSNFAMLY"/>
</dbReference>
<dbReference type="InterPro" id="IPR007112">
    <property type="entry name" value="Expansin/allergen_DPBB_dom"/>
</dbReference>
<feature type="domain" description="Expansin-like EG45" evidence="3">
    <location>
        <begin position="43"/>
        <end position="146"/>
    </location>
</feature>
<feature type="signal peptide" evidence="2">
    <location>
        <begin position="1"/>
        <end position="22"/>
    </location>
</feature>
<dbReference type="InterPro" id="IPR009009">
    <property type="entry name" value="RlpA-like_DPBB"/>
</dbReference>
<organism evidence="5 6">
    <name type="scientific">Fraxinus pennsylvanica</name>
    <dbReference type="NCBI Taxonomy" id="56036"/>
    <lineage>
        <taxon>Eukaryota</taxon>
        <taxon>Viridiplantae</taxon>
        <taxon>Streptophyta</taxon>
        <taxon>Embryophyta</taxon>
        <taxon>Tracheophyta</taxon>
        <taxon>Spermatophyta</taxon>
        <taxon>Magnoliopsida</taxon>
        <taxon>eudicotyledons</taxon>
        <taxon>Gunneridae</taxon>
        <taxon>Pentapetalae</taxon>
        <taxon>asterids</taxon>
        <taxon>lamiids</taxon>
        <taxon>Lamiales</taxon>
        <taxon>Oleaceae</taxon>
        <taxon>Oleeae</taxon>
        <taxon>Fraxinus</taxon>
    </lineage>
</organism>
<evidence type="ECO:0000313" key="6">
    <source>
        <dbReference type="Proteomes" id="UP000834106"/>
    </source>
</evidence>
<evidence type="ECO:0000259" key="3">
    <source>
        <dbReference type="PROSITE" id="PS50842"/>
    </source>
</evidence>
<dbReference type="Gene3D" id="2.60.40.760">
    <property type="entry name" value="Expansin, cellulose-binding-like domain"/>
    <property type="match status" value="1"/>
</dbReference>
<keyword evidence="2" id="KW-0732">Signal</keyword>
<feature type="chain" id="PRO_5042038172" description="Expansin-like B1" evidence="2">
    <location>
        <begin position="23"/>
        <end position="246"/>
    </location>
</feature>
<reference evidence="5" key="1">
    <citation type="submission" date="2023-05" db="EMBL/GenBank/DDBJ databases">
        <authorList>
            <person name="Huff M."/>
        </authorList>
    </citation>
    <scope>NUCLEOTIDE SEQUENCE</scope>
</reference>
<dbReference type="Pfam" id="PF01357">
    <property type="entry name" value="Expansin_C"/>
    <property type="match status" value="1"/>
</dbReference>
<dbReference type="Pfam" id="PF03330">
    <property type="entry name" value="DPBB_1"/>
    <property type="match status" value="1"/>
</dbReference>
<dbReference type="Proteomes" id="UP000834106">
    <property type="component" value="Chromosome 4"/>
</dbReference>
<protein>
    <recommendedName>
        <fullName evidence="7">Expansin-like B1</fullName>
    </recommendedName>
</protein>
<comment type="similarity">
    <text evidence="1">Belongs to the expansin family.</text>
</comment>
<name>A0AAD1YY48_9LAMI</name>
<dbReference type="PROSITE" id="PS50843">
    <property type="entry name" value="EXPANSIN_CBD"/>
    <property type="match status" value="1"/>
</dbReference>
<evidence type="ECO:0000313" key="5">
    <source>
        <dbReference type="EMBL" id="CAI9759479.1"/>
    </source>
</evidence>
<dbReference type="InterPro" id="IPR007118">
    <property type="entry name" value="Expan_Lol_pI"/>
</dbReference>
<dbReference type="GO" id="GO:0009653">
    <property type="term" value="P:anatomical structure morphogenesis"/>
    <property type="evidence" value="ECO:0007669"/>
    <property type="project" value="UniProtKB-ARBA"/>
</dbReference>
<dbReference type="PANTHER" id="PTHR31692:SF2">
    <property type="entry name" value="EXPANSIN-LIKE B1"/>
    <property type="match status" value="1"/>
</dbReference>
<evidence type="ECO:0000259" key="4">
    <source>
        <dbReference type="PROSITE" id="PS50843"/>
    </source>
</evidence>
<dbReference type="CDD" id="cd22277">
    <property type="entry name" value="DPBB_EXLB_N"/>
    <property type="match status" value="1"/>
</dbReference>
<dbReference type="PROSITE" id="PS50842">
    <property type="entry name" value="EXPANSIN_EG45"/>
    <property type="match status" value="1"/>
</dbReference>
<dbReference type="PANTHER" id="PTHR31692">
    <property type="entry name" value="EXPANSIN-B3"/>
    <property type="match status" value="1"/>
</dbReference>